<keyword evidence="5" id="KW-0378">Hydrolase</keyword>
<gene>
    <name evidence="13" type="primary">pex6</name>
    <name evidence="13" type="ORF">EPI10_016711</name>
</gene>
<comment type="subcellular location">
    <subcellularLocation>
        <location evidence="1">Membrane</location>
    </subcellularLocation>
</comment>
<reference evidence="14" key="1">
    <citation type="journal article" date="2019" name="Plant Biotechnol. J.">
        <title>Genome sequencing of the Australian wild diploid species Gossypium australe highlights disease resistance and delayed gland morphogenesis.</title>
        <authorList>
            <person name="Cai Y."/>
            <person name="Cai X."/>
            <person name="Wang Q."/>
            <person name="Wang P."/>
            <person name="Zhang Y."/>
            <person name="Cai C."/>
            <person name="Xu Y."/>
            <person name="Wang K."/>
            <person name="Zhou Z."/>
            <person name="Wang C."/>
            <person name="Geng S."/>
            <person name="Li B."/>
            <person name="Dong Q."/>
            <person name="Hou Y."/>
            <person name="Wang H."/>
            <person name="Ai P."/>
            <person name="Liu Z."/>
            <person name="Yi F."/>
            <person name="Sun M."/>
            <person name="An G."/>
            <person name="Cheng J."/>
            <person name="Zhang Y."/>
            <person name="Shi Q."/>
            <person name="Xie Y."/>
            <person name="Shi X."/>
            <person name="Chang Y."/>
            <person name="Huang F."/>
            <person name="Chen Y."/>
            <person name="Hong S."/>
            <person name="Mi L."/>
            <person name="Sun Q."/>
            <person name="Zhang L."/>
            <person name="Zhou B."/>
            <person name="Peng R."/>
            <person name="Zhang X."/>
            <person name="Liu F."/>
        </authorList>
    </citation>
    <scope>NUCLEOTIDE SEQUENCE [LARGE SCALE GENOMIC DNA]</scope>
    <source>
        <strain evidence="14">cv. PA1801</strain>
    </source>
</reference>
<evidence type="ECO:0000256" key="9">
    <source>
        <dbReference type="ARBA" id="ARBA00034920"/>
    </source>
</evidence>
<dbReference type="SMART" id="SM00382">
    <property type="entry name" value="AAA"/>
    <property type="match status" value="2"/>
</dbReference>
<feature type="region of interest" description="Disordered" evidence="11">
    <location>
        <begin position="595"/>
        <end position="623"/>
    </location>
</feature>
<evidence type="ECO:0000313" key="13">
    <source>
        <dbReference type="EMBL" id="KAA3471056.1"/>
    </source>
</evidence>
<dbReference type="OrthoDB" id="2187at2759"/>
<evidence type="ECO:0000256" key="7">
    <source>
        <dbReference type="ARBA" id="ARBA00023136"/>
    </source>
</evidence>
<evidence type="ECO:0000256" key="2">
    <source>
        <dbReference type="ARBA" id="ARBA00006914"/>
    </source>
</evidence>
<dbReference type="GO" id="GO:0005778">
    <property type="term" value="C:peroxisomal membrane"/>
    <property type="evidence" value="ECO:0007669"/>
    <property type="project" value="TreeGrafter"/>
</dbReference>
<keyword evidence="4" id="KW-0547">Nucleotide-binding</keyword>
<organism evidence="13 14">
    <name type="scientific">Gossypium australe</name>
    <dbReference type="NCBI Taxonomy" id="47621"/>
    <lineage>
        <taxon>Eukaryota</taxon>
        <taxon>Viridiplantae</taxon>
        <taxon>Streptophyta</taxon>
        <taxon>Embryophyta</taxon>
        <taxon>Tracheophyta</taxon>
        <taxon>Spermatophyta</taxon>
        <taxon>Magnoliopsida</taxon>
        <taxon>eudicotyledons</taxon>
        <taxon>Gunneridae</taxon>
        <taxon>Pentapetalae</taxon>
        <taxon>rosids</taxon>
        <taxon>malvids</taxon>
        <taxon>Malvales</taxon>
        <taxon>Malvaceae</taxon>
        <taxon>Malvoideae</taxon>
        <taxon>Gossypium</taxon>
    </lineage>
</organism>
<dbReference type="InterPro" id="IPR003593">
    <property type="entry name" value="AAA+_ATPase"/>
</dbReference>
<sequence>MMVGRRKPLVLSSTKILVNSVLGSTRLNEAGPANLSGDVLRLKAGILRISKDKNAILDPKLASLDDSALIGLSTSTLKRLSITSGSLVLVRNLEAKIQRVAQIVVLDSPNTHVHMSLRKESLSDPPHVMLVFPSYSYPSTGSVSLDCDAAYVSPLLAFNLNLHISCLRSLVYKGTETLASLFEANVDDKACRGDTDISLWLEPLEGPPKYASHLRVSFVKIPECSSLESLRGISSIEADDRQEMIDSALHKYFEVDRYLTRGDVFSVFLSWNCNSAICIPCCSRLQNQSDDIIYFKVVAVEPSDEAILRVNRTQTALVLGGSVPSAVPPDLLISGSKSVAPLQGDTVKILASILTPPLCPSPLSLKFRVSVLLHGLPGCGKRTVVRYVSKRLGLHVVEYSCHDLTASSEKKTSAALTQAFNSSQRFSKVQLLHLLHLISLFLSLSMGSLYLFGGRYSPTILLLRHFDVFRNFASHEGLPSDQIGLSSEFASVIRKFTEPVASDEDGNAEDMSNGEFAVKDSGNVGRHQVLLVAAADSSEGLPPAIRRCFSHETRLEDFVKDIVGQTSGFMPRDLCALVADTGANLISKSNFLTGKAESSQSDDSVGVKAVQDTSSNTTAHLRGKEDLEKALERSKKRTASALGAPKVPNVKWEDVGGLEDVKKSILDTVQLPLLHKDLFSSGLRKRSGVLLYGPPGTGKTLLAKAVATECSLNFLSVKGPELINMYIGESEKNVRDIFQKARSARPCVIFFDELDSLAPARGASGDSGGVMDRVVSQMLAEIDGLNDSTQDLFIIGASNRPDLIDPALLRPGRFDKLLYVGVNSDASYRERVLKALTRKFRLHEDISLYSIAKRCPPNFTGADMYALCADAWFHAAKRKVLSRDSSSMDQADSIVVEYDDFVKVLRELSPSLSMAELKKYEMLRDQFEGSSS</sequence>
<comment type="caution">
    <text evidence="13">The sequence shown here is derived from an EMBL/GenBank/DDBJ whole genome shotgun (WGS) entry which is preliminary data.</text>
</comment>
<keyword evidence="14" id="KW-1185">Reference proteome</keyword>
<dbReference type="Pfam" id="PF00004">
    <property type="entry name" value="AAA"/>
    <property type="match status" value="2"/>
</dbReference>
<dbReference type="PANTHER" id="PTHR23077:SF9">
    <property type="entry name" value="PEROXISOMAL ATPASE PEX6"/>
    <property type="match status" value="1"/>
</dbReference>
<dbReference type="SUPFAM" id="SSF52540">
    <property type="entry name" value="P-loop containing nucleoside triphosphate hydrolases"/>
    <property type="match status" value="2"/>
</dbReference>
<dbReference type="AlphaFoldDB" id="A0A5B6VPF5"/>
<dbReference type="InterPro" id="IPR003959">
    <property type="entry name" value="ATPase_AAA_core"/>
</dbReference>
<evidence type="ECO:0000313" key="14">
    <source>
        <dbReference type="Proteomes" id="UP000325315"/>
    </source>
</evidence>
<evidence type="ECO:0000256" key="1">
    <source>
        <dbReference type="ARBA" id="ARBA00004370"/>
    </source>
</evidence>
<name>A0A5B6VPF5_9ROSI</name>
<evidence type="ECO:0000256" key="3">
    <source>
        <dbReference type="ARBA" id="ARBA00022593"/>
    </source>
</evidence>
<dbReference type="Gene3D" id="1.10.8.60">
    <property type="match status" value="1"/>
</dbReference>
<keyword evidence="7" id="KW-0472">Membrane</keyword>
<dbReference type="CDD" id="cd19527">
    <property type="entry name" value="RecA-like_PEX6_r2"/>
    <property type="match status" value="1"/>
</dbReference>
<keyword evidence="3" id="KW-0962">Peroxisome biogenesis</keyword>
<evidence type="ECO:0000256" key="6">
    <source>
        <dbReference type="ARBA" id="ARBA00022840"/>
    </source>
</evidence>
<dbReference type="PROSITE" id="PS00674">
    <property type="entry name" value="AAA"/>
    <property type="match status" value="1"/>
</dbReference>
<dbReference type="InterPro" id="IPR050168">
    <property type="entry name" value="AAA_ATPase_domain"/>
</dbReference>
<dbReference type="GO" id="GO:0016887">
    <property type="term" value="F:ATP hydrolysis activity"/>
    <property type="evidence" value="ECO:0007669"/>
    <property type="project" value="InterPro"/>
</dbReference>
<evidence type="ECO:0000256" key="5">
    <source>
        <dbReference type="ARBA" id="ARBA00022801"/>
    </source>
</evidence>
<comment type="catalytic activity">
    <reaction evidence="10">
        <text>ATP + H2O = ADP + phosphate + H(+)</text>
        <dbReference type="Rhea" id="RHEA:13065"/>
        <dbReference type="ChEBI" id="CHEBI:15377"/>
        <dbReference type="ChEBI" id="CHEBI:15378"/>
        <dbReference type="ChEBI" id="CHEBI:30616"/>
        <dbReference type="ChEBI" id="CHEBI:43474"/>
        <dbReference type="ChEBI" id="CHEBI:456216"/>
    </reaction>
    <physiologicalReaction direction="left-to-right" evidence="10">
        <dbReference type="Rhea" id="RHEA:13066"/>
    </physiologicalReaction>
</comment>
<evidence type="ECO:0000256" key="11">
    <source>
        <dbReference type="SAM" id="MobiDB-lite"/>
    </source>
</evidence>
<dbReference type="Proteomes" id="UP000325315">
    <property type="component" value="Unassembled WGS sequence"/>
</dbReference>
<keyword evidence="6" id="KW-0067">ATP-binding</keyword>
<dbReference type="EMBL" id="SMMG02000006">
    <property type="protein sequence ID" value="KAA3471056.1"/>
    <property type="molecule type" value="Genomic_DNA"/>
</dbReference>
<proteinExistence type="inferred from homology"/>
<dbReference type="Gene3D" id="3.40.50.300">
    <property type="entry name" value="P-loop containing nucleotide triphosphate hydrolases"/>
    <property type="match status" value="2"/>
</dbReference>
<protein>
    <recommendedName>
        <fullName evidence="8">Peroxisomal ATPase PEX6</fullName>
    </recommendedName>
    <alternativeName>
        <fullName evidence="9">Peroxin-6</fullName>
    </alternativeName>
</protein>
<dbReference type="GO" id="GO:0005524">
    <property type="term" value="F:ATP binding"/>
    <property type="evidence" value="ECO:0007669"/>
    <property type="project" value="UniProtKB-KW"/>
</dbReference>
<feature type="domain" description="AAA+ ATPase" evidence="12">
    <location>
        <begin position="367"/>
        <end position="559"/>
    </location>
</feature>
<dbReference type="FunFam" id="1.10.8.60:FF:000077">
    <property type="entry name" value="Peroxisome biogenesis protein 6"/>
    <property type="match status" value="1"/>
</dbReference>
<accession>A0A5B6VPF5</accession>
<dbReference type="InterPro" id="IPR003960">
    <property type="entry name" value="ATPase_AAA_CS"/>
</dbReference>
<evidence type="ECO:0000256" key="8">
    <source>
        <dbReference type="ARBA" id="ARBA00034811"/>
    </source>
</evidence>
<evidence type="ECO:0000256" key="4">
    <source>
        <dbReference type="ARBA" id="ARBA00022741"/>
    </source>
</evidence>
<evidence type="ECO:0000259" key="12">
    <source>
        <dbReference type="SMART" id="SM00382"/>
    </source>
</evidence>
<dbReference type="InterPro" id="IPR027417">
    <property type="entry name" value="P-loop_NTPase"/>
</dbReference>
<dbReference type="GO" id="GO:0005829">
    <property type="term" value="C:cytosol"/>
    <property type="evidence" value="ECO:0007669"/>
    <property type="project" value="TreeGrafter"/>
</dbReference>
<dbReference type="InterPro" id="IPR047533">
    <property type="entry name" value="RecA-like_PEX6_r2"/>
</dbReference>
<dbReference type="PANTHER" id="PTHR23077">
    <property type="entry name" value="AAA-FAMILY ATPASE"/>
    <property type="match status" value="1"/>
</dbReference>
<feature type="domain" description="AAA+ ATPase" evidence="12">
    <location>
        <begin position="685"/>
        <end position="825"/>
    </location>
</feature>
<dbReference type="GO" id="GO:0016558">
    <property type="term" value="P:protein import into peroxisome matrix"/>
    <property type="evidence" value="ECO:0007669"/>
    <property type="project" value="TreeGrafter"/>
</dbReference>
<comment type="similarity">
    <text evidence="2">Belongs to the AAA ATPase family.</text>
</comment>
<dbReference type="FunFam" id="3.40.50.300:FF:000109">
    <property type="entry name" value="Peroxisomal biogenesis factor 6"/>
    <property type="match status" value="1"/>
</dbReference>
<evidence type="ECO:0000256" key="10">
    <source>
        <dbReference type="ARBA" id="ARBA00048778"/>
    </source>
</evidence>